<dbReference type="Pfam" id="PF02033">
    <property type="entry name" value="RBFA"/>
    <property type="match status" value="1"/>
</dbReference>
<dbReference type="PANTHER" id="PTHR33515:SF1">
    <property type="entry name" value="RIBOSOME-BINDING FACTOR A, CHLOROPLASTIC-RELATED"/>
    <property type="match status" value="1"/>
</dbReference>
<comment type="function">
    <text evidence="2">One of several proteins that assist in the late maturation steps of the functional core of the 30S ribosomal subunit. Associates with free 30S ribosomal subunits (but not with 30S subunits that are part of 70S ribosomes or polysomes). Required for efficient processing of 16S rRNA. May interact with the 5'-terminal helix region of 16S rRNA.</text>
</comment>
<sequence length="179" mass="20038">MQPTAPAPTDARTSSSGTIIHASFVILQVRLCESVGHKPTRWPARSFKALASALCRTMSKKYAKRVNELIRMHLTDLLERELHDPRVNSAQVTISDVEITPDVRHARVFYSIIGDDAQKAEVARGLASAAGWLSRELGKRLRTRHTPQLTFEFDESFERGDRLSRLLDELKGGEELTAS</sequence>
<dbReference type="HAMAP" id="MF_00003">
    <property type="entry name" value="RbfA"/>
    <property type="match status" value="1"/>
</dbReference>
<dbReference type="GO" id="GO:0043024">
    <property type="term" value="F:ribosomal small subunit binding"/>
    <property type="evidence" value="ECO:0007669"/>
    <property type="project" value="TreeGrafter"/>
</dbReference>
<evidence type="ECO:0000256" key="1">
    <source>
        <dbReference type="ARBA" id="ARBA00022517"/>
    </source>
</evidence>
<dbReference type="InterPro" id="IPR000238">
    <property type="entry name" value="RbfA"/>
</dbReference>
<evidence type="ECO:0000313" key="3">
    <source>
        <dbReference type="EMBL" id="PJF47297.1"/>
    </source>
</evidence>
<dbReference type="GO" id="GO:0030490">
    <property type="term" value="P:maturation of SSU-rRNA"/>
    <property type="evidence" value="ECO:0007669"/>
    <property type="project" value="UniProtKB-UniRule"/>
</dbReference>
<keyword evidence="2" id="KW-0963">Cytoplasm</keyword>
<evidence type="ECO:0000313" key="4">
    <source>
        <dbReference type="Proteomes" id="UP000230790"/>
    </source>
</evidence>
<comment type="caution">
    <text evidence="3">The sequence shown here is derived from an EMBL/GenBank/DDBJ whole genome shotgun (WGS) entry which is preliminary data.</text>
</comment>
<name>A0A2M8QBX6_9CHLR</name>
<dbReference type="InterPro" id="IPR023799">
    <property type="entry name" value="RbfA_dom_sf"/>
</dbReference>
<dbReference type="NCBIfam" id="TIGR00082">
    <property type="entry name" value="rbfA"/>
    <property type="match status" value="1"/>
</dbReference>
<comment type="subunit">
    <text evidence="2">Monomer. Binds 30S ribosomal subunits, but not 50S ribosomal subunits or 70S ribosomes.</text>
</comment>
<dbReference type="AlphaFoldDB" id="A0A2M8QBX6"/>
<reference evidence="3 4" key="1">
    <citation type="submission" date="2017-11" db="EMBL/GenBank/DDBJ databases">
        <title>Evolution of Phototrophy in the Chloroflexi Phylum Driven by Horizontal Gene Transfer.</title>
        <authorList>
            <person name="Ward L.M."/>
            <person name="Hemp J."/>
            <person name="Shih P.M."/>
            <person name="Mcglynn S.E."/>
            <person name="Fischer W."/>
        </authorList>
    </citation>
    <scope>NUCLEOTIDE SEQUENCE [LARGE SCALE GENOMIC DNA]</scope>
    <source>
        <strain evidence="3">JP3_7</strain>
    </source>
</reference>
<accession>A0A2M8QBX6</accession>
<organism evidence="3 4">
    <name type="scientific">Candidatus Thermofonsia Clade 3 bacterium</name>
    <dbReference type="NCBI Taxonomy" id="2364212"/>
    <lineage>
        <taxon>Bacteria</taxon>
        <taxon>Bacillati</taxon>
        <taxon>Chloroflexota</taxon>
        <taxon>Candidatus Thermofontia</taxon>
        <taxon>Candidatus Thermofonsia Clade 3</taxon>
    </lineage>
</organism>
<comment type="similarity">
    <text evidence="2">Belongs to the RbfA family.</text>
</comment>
<protein>
    <recommendedName>
        <fullName evidence="2">Ribosome-binding factor A</fullName>
    </recommendedName>
</protein>
<dbReference type="EMBL" id="PGTN01000056">
    <property type="protein sequence ID" value="PJF47297.1"/>
    <property type="molecule type" value="Genomic_DNA"/>
</dbReference>
<dbReference type="PANTHER" id="PTHR33515">
    <property type="entry name" value="RIBOSOME-BINDING FACTOR A, CHLOROPLASTIC-RELATED"/>
    <property type="match status" value="1"/>
</dbReference>
<dbReference type="SUPFAM" id="SSF89919">
    <property type="entry name" value="Ribosome-binding factor A, RbfA"/>
    <property type="match status" value="1"/>
</dbReference>
<dbReference type="Gene3D" id="3.30.300.20">
    <property type="match status" value="1"/>
</dbReference>
<gene>
    <name evidence="2" type="primary">rbfA</name>
    <name evidence="3" type="ORF">CUN48_09390</name>
</gene>
<comment type="subcellular location">
    <subcellularLocation>
        <location evidence="2">Cytoplasm</location>
    </subcellularLocation>
</comment>
<keyword evidence="1 2" id="KW-0690">Ribosome biogenesis</keyword>
<dbReference type="Proteomes" id="UP000230790">
    <property type="component" value="Unassembled WGS sequence"/>
</dbReference>
<dbReference type="GO" id="GO:0005829">
    <property type="term" value="C:cytosol"/>
    <property type="evidence" value="ECO:0007669"/>
    <property type="project" value="TreeGrafter"/>
</dbReference>
<proteinExistence type="inferred from homology"/>
<evidence type="ECO:0000256" key="2">
    <source>
        <dbReference type="HAMAP-Rule" id="MF_00003"/>
    </source>
</evidence>
<dbReference type="InterPro" id="IPR015946">
    <property type="entry name" value="KH_dom-like_a/b"/>
</dbReference>